<proteinExistence type="predicted"/>
<evidence type="ECO:0000256" key="1">
    <source>
        <dbReference type="SAM" id="SignalP"/>
    </source>
</evidence>
<feature type="signal peptide" evidence="1">
    <location>
        <begin position="1"/>
        <end position="19"/>
    </location>
</feature>
<dbReference type="EMBL" id="LAPZ01000011">
    <property type="protein sequence ID" value="OSY87452.1"/>
    <property type="molecule type" value="Genomic_DNA"/>
</dbReference>
<dbReference type="Proteomes" id="UP000194221">
    <property type="component" value="Unassembled WGS sequence"/>
</dbReference>
<keyword evidence="1" id="KW-0732">Signal</keyword>
<organism evidence="3 4">
    <name type="scientific">Tenacibaculum holothuriorum</name>
    <dbReference type="NCBI Taxonomy" id="1635173"/>
    <lineage>
        <taxon>Bacteria</taxon>
        <taxon>Pseudomonadati</taxon>
        <taxon>Bacteroidota</taxon>
        <taxon>Flavobacteriia</taxon>
        <taxon>Flavobacteriales</taxon>
        <taxon>Flavobacteriaceae</taxon>
        <taxon>Tenacibaculum</taxon>
    </lineage>
</organism>
<dbReference type="SUPFAM" id="SSF56925">
    <property type="entry name" value="OMPA-like"/>
    <property type="match status" value="1"/>
</dbReference>
<dbReference type="STRING" id="1635173.WH52_11305"/>
<keyword evidence="4" id="KW-1185">Reference proteome</keyword>
<reference evidence="3 4" key="1">
    <citation type="submission" date="2015-03" db="EMBL/GenBank/DDBJ databases">
        <title>Genome sequence of Tenacibaculum sp. S2-2, isolated from intestinal microbiota of sea cucumber, Apostichopus japonicas.</title>
        <authorList>
            <person name="Shao Z."/>
            <person name="Wang L."/>
            <person name="Li X."/>
        </authorList>
    </citation>
    <scope>NUCLEOTIDE SEQUENCE [LARGE SCALE GENOMIC DNA]</scope>
    <source>
        <strain evidence="3 4">S2-2</strain>
    </source>
</reference>
<gene>
    <name evidence="3" type="ORF">WH52_11305</name>
</gene>
<evidence type="ECO:0000313" key="3">
    <source>
        <dbReference type="EMBL" id="OSY87452.1"/>
    </source>
</evidence>
<protein>
    <submittedName>
        <fullName evidence="3">PorT protein</fullName>
    </submittedName>
</protein>
<dbReference type="Gene3D" id="2.40.160.20">
    <property type="match status" value="1"/>
</dbReference>
<comment type="caution">
    <text evidence="3">The sequence shown here is derived from an EMBL/GenBank/DDBJ whole genome shotgun (WGS) entry which is preliminary data.</text>
</comment>
<accession>A0A1Y2PAJ6</accession>
<evidence type="ECO:0000259" key="2">
    <source>
        <dbReference type="Pfam" id="PF13568"/>
    </source>
</evidence>
<feature type="chain" id="PRO_5012237659" evidence="1">
    <location>
        <begin position="20"/>
        <end position="234"/>
    </location>
</feature>
<sequence>MLKKLLILSLLLVASISYGQKEKVLNLPSFDKPLFHYGFYLGLNTNGYKIAYRPNNATSTPNIEVESSIGFNVGLIGDLRLHNNVNLRFEPGLISNTKTLRFKHINSTNENITTREVDATFLHLPFILKVSANRLNNIRPYVLAGVSYDYNFSSNENNSDDNAAGKFRTKTSNFMYEVGIGMDFYLTYFKFSPSIRGIFALNNEVTYDNSIDSQWTAPIDFLGTRGIFLHLSFE</sequence>
<dbReference type="InParanoid" id="A0A1Y2PAJ6"/>
<dbReference type="RefSeq" id="WP_086031069.1">
    <property type="nucleotide sequence ID" value="NZ_LAPZ01000011.1"/>
</dbReference>
<dbReference type="AlphaFoldDB" id="A0A1Y2PAJ6"/>
<dbReference type="OrthoDB" id="1467485at2"/>
<dbReference type="InterPro" id="IPR011250">
    <property type="entry name" value="OMP/PagP_B-barrel"/>
</dbReference>
<feature type="domain" description="Outer membrane protein beta-barrel" evidence="2">
    <location>
        <begin position="35"/>
        <end position="204"/>
    </location>
</feature>
<dbReference type="InterPro" id="IPR025665">
    <property type="entry name" value="Beta-barrel_OMP_2"/>
</dbReference>
<evidence type="ECO:0000313" key="4">
    <source>
        <dbReference type="Proteomes" id="UP000194221"/>
    </source>
</evidence>
<name>A0A1Y2PAJ6_9FLAO</name>
<dbReference type="Pfam" id="PF13568">
    <property type="entry name" value="OMP_b-brl_2"/>
    <property type="match status" value="1"/>
</dbReference>